<evidence type="ECO:0000313" key="3">
    <source>
        <dbReference type="RefSeq" id="XP_027188831.1"/>
    </source>
</evidence>
<dbReference type="GeneID" id="113785848"/>
<accession>A0A3Q7XXJ2</accession>
<dbReference type="STRING" id="3827.A0A3Q7XXJ2"/>
<reference evidence="3" key="2">
    <citation type="submission" date="2025-08" db="UniProtKB">
        <authorList>
            <consortium name="RefSeq"/>
        </authorList>
    </citation>
    <scope>IDENTIFICATION</scope>
    <source>
        <tissue evidence="3">Etiolated seedlings</tissue>
    </source>
</reference>
<dbReference type="PANTHER" id="PTHR14000:SF1">
    <property type="entry name" value="HISTONE H2A DEUBIQUITINASE (DUF3755)"/>
    <property type="match status" value="1"/>
</dbReference>
<gene>
    <name evidence="3" type="primary">LOC113785848</name>
</gene>
<reference evidence="2" key="1">
    <citation type="journal article" date="2013" name="Nat. Biotechnol.">
        <title>Draft genome sequence of chickpea (Cicer arietinum) provides a resource for trait improvement.</title>
        <authorList>
            <person name="Varshney R.K."/>
            <person name="Song C."/>
            <person name="Saxena R.K."/>
            <person name="Azam S."/>
            <person name="Yu S."/>
            <person name="Sharpe A.G."/>
            <person name="Cannon S."/>
            <person name="Baek J."/>
            <person name="Rosen B.D."/>
            <person name="Tar'an B."/>
            <person name="Millan T."/>
            <person name="Zhang X."/>
            <person name="Ramsay L.D."/>
            <person name="Iwata A."/>
            <person name="Wang Y."/>
            <person name="Nelson W."/>
            <person name="Farmer A.D."/>
            <person name="Gaur P.M."/>
            <person name="Soderlund C."/>
            <person name="Penmetsa R.V."/>
            <person name="Xu C."/>
            <person name="Bharti A.K."/>
            <person name="He W."/>
            <person name="Winter P."/>
            <person name="Zhao S."/>
            <person name="Hane J.K."/>
            <person name="Carrasquilla-Garcia N."/>
            <person name="Condie J.A."/>
            <person name="Upadhyaya H.D."/>
            <person name="Luo M.C."/>
            <person name="Thudi M."/>
            <person name="Gowda C.L."/>
            <person name="Singh N.P."/>
            <person name="Lichtenzveig J."/>
            <person name="Gali K.K."/>
            <person name="Rubio J."/>
            <person name="Nadarajan N."/>
            <person name="Dolezel J."/>
            <person name="Bansal K.C."/>
            <person name="Xu X."/>
            <person name="Edwards D."/>
            <person name="Zhang G."/>
            <person name="Kahl G."/>
            <person name="Gil J."/>
            <person name="Singh K.B."/>
            <person name="Datta S.K."/>
            <person name="Jackson S.A."/>
            <person name="Wang J."/>
            <person name="Cook D.R."/>
        </authorList>
    </citation>
    <scope>NUCLEOTIDE SEQUENCE [LARGE SCALE GENOMIC DNA]</scope>
    <source>
        <strain evidence="2">cv. CDC Frontier</strain>
    </source>
</reference>
<evidence type="ECO:0000313" key="2">
    <source>
        <dbReference type="Proteomes" id="UP000087171"/>
    </source>
</evidence>
<organism evidence="2 3">
    <name type="scientific">Cicer arietinum</name>
    <name type="common">Chickpea</name>
    <name type="synonym">Garbanzo</name>
    <dbReference type="NCBI Taxonomy" id="3827"/>
    <lineage>
        <taxon>Eukaryota</taxon>
        <taxon>Viridiplantae</taxon>
        <taxon>Streptophyta</taxon>
        <taxon>Embryophyta</taxon>
        <taxon>Tracheophyta</taxon>
        <taxon>Spermatophyta</taxon>
        <taxon>Magnoliopsida</taxon>
        <taxon>eudicotyledons</taxon>
        <taxon>Gunneridae</taxon>
        <taxon>Pentapetalae</taxon>
        <taxon>rosids</taxon>
        <taxon>fabids</taxon>
        <taxon>Fabales</taxon>
        <taxon>Fabaceae</taxon>
        <taxon>Papilionoideae</taxon>
        <taxon>50 kb inversion clade</taxon>
        <taxon>NPAAA clade</taxon>
        <taxon>Hologalegina</taxon>
        <taxon>IRL clade</taxon>
        <taxon>Cicereae</taxon>
        <taxon>Cicer</taxon>
    </lineage>
</organism>
<dbReference type="Gene3D" id="1.10.10.60">
    <property type="entry name" value="Homeodomain-like"/>
    <property type="match status" value="1"/>
</dbReference>
<dbReference type="PANTHER" id="PTHR14000">
    <property type="entry name" value="FINGER CCCH DOMAIN PROTEIN, PUTATIVE (DUF3755)-RELATED"/>
    <property type="match status" value="1"/>
</dbReference>
<protein>
    <submittedName>
        <fullName evidence="3">Uncharacterized protein LOC113785848 isoform X1</fullName>
    </submittedName>
</protein>
<name>A0A3Q7XXJ2_CICAR</name>
<evidence type="ECO:0000256" key="1">
    <source>
        <dbReference type="SAM" id="MobiDB-lite"/>
    </source>
</evidence>
<dbReference type="OrthoDB" id="19768at2759"/>
<dbReference type="AlphaFoldDB" id="A0A3Q7XXJ2"/>
<dbReference type="RefSeq" id="XP_027188831.1">
    <property type="nucleotide sequence ID" value="XM_027333030.1"/>
</dbReference>
<proteinExistence type="predicted"/>
<dbReference type="KEGG" id="cam:113785848"/>
<keyword evidence="2" id="KW-1185">Reference proteome</keyword>
<feature type="region of interest" description="Disordered" evidence="1">
    <location>
        <begin position="1"/>
        <end position="54"/>
    </location>
</feature>
<sequence>MPQIEPSRLDFDVATSSQIRRPHPPPHNNNVADSVPKENRPPPHNGVEAPKKCRSHPRHTVNYANVVGLNHNPGISLDWTVQEQLALQKALVKFASSYCGTTLYAKIVKKIPTLFAKIAKKIPTKTIRDIVLRLKWMHENVVHISMQSLDSADQPNILSIHPPEDVRMDNDDGISFKAIDDTTGVQSEKIQQALDLVESNLASLDNPNLKYVNDNMDLYLQIKNNFNEVLNDANITKNTTFSC</sequence>
<dbReference type="Proteomes" id="UP000087171">
    <property type="component" value="Chromosome Ca3"/>
</dbReference>